<evidence type="ECO:0000313" key="3">
    <source>
        <dbReference type="Proteomes" id="UP000192434"/>
    </source>
</evidence>
<dbReference type="RefSeq" id="WP_083013484.1">
    <property type="nucleotide sequence ID" value="NZ_MVII01000002.1"/>
</dbReference>
<evidence type="ECO:0000259" key="1">
    <source>
        <dbReference type="Pfam" id="PF09995"/>
    </source>
</evidence>
<dbReference type="Pfam" id="PF09995">
    <property type="entry name" value="MPAB_Lcp_cat"/>
    <property type="match status" value="1"/>
</dbReference>
<dbReference type="PANTHER" id="PTHR37539">
    <property type="entry name" value="SECRETED PROTEIN-RELATED"/>
    <property type="match status" value="1"/>
</dbReference>
<dbReference type="GO" id="GO:0016491">
    <property type="term" value="F:oxidoreductase activity"/>
    <property type="evidence" value="ECO:0007669"/>
    <property type="project" value="InterPro"/>
</dbReference>
<protein>
    <recommendedName>
        <fullName evidence="1">ER-bound oxygenase mpaB/mpaB'/Rubber oxygenase catalytic domain-containing protein</fullName>
    </recommendedName>
</protein>
<dbReference type="AlphaFoldDB" id="A0A1X0JDB5"/>
<dbReference type="EMBL" id="MVII01000002">
    <property type="protein sequence ID" value="ORB60475.1"/>
    <property type="molecule type" value="Genomic_DNA"/>
</dbReference>
<organism evidence="2 3">
    <name type="scientific">Mycobacteroides saopaulense</name>
    <dbReference type="NCBI Taxonomy" id="1578165"/>
    <lineage>
        <taxon>Bacteria</taxon>
        <taxon>Bacillati</taxon>
        <taxon>Actinomycetota</taxon>
        <taxon>Actinomycetes</taxon>
        <taxon>Mycobacteriales</taxon>
        <taxon>Mycobacteriaceae</taxon>
        <taxon>Mycobacteroides</taxon>
    </lineage>
</organism>
<dbReference type="Proteomes" id="UP000192434">
    <property type="component" value="Unassembled WGS sequence"/>
</dbReference>
<name>A0A1X0JDB5_9MYCO</name>
<sequence>MPKLTTVVDDSLPGAPHPFDYYHRPGMDLRPIPEGKNEFGWIWRHCRHVLFDNWFDVEDHVTPTPLTRMFDDHMWQGDELMDAVVAMFDRIGSKRARPMFEQAITEGIDSLDDPPDELRALLEDAYRVPQWWDPVKAERGRVRLNQMGAPTALLMTSFGVFDTVMNSDVSATTGASGRFRDQGQQRLLETARFFAALRDRDAMRPGSWQIQMTLRVRLVHSLARKGLRSAWGVDNFADFGVPISNSSMCGFIEAESLGQMLIEHRFGRPCTAEELDDAWHYMTRWALLFGITEEMCPKTGADAMRNLDYLLARSGDASRWRVELVEVLSSLPSAVIAPVPMERFRKLLSDVMFVAGIGAPGWVLMGPQAMDEFVRGTTYERLPRQLPGMVLQAAMSVSARTAAIRDRLPGTRLARRLVYGTLLPNPSAVLNPAFGLLEKLNKVTSTYTMHDNNTAGHAFAR</sequence>
<comment type="caution">
    <text evidence="2">The sequence shown here is derived from an EMBL/GenBank/DDBJ whole genome shotgun (WGS) entry which is preliminary data.</text>
</comment>
<dbReference type="STRING" id="1578165.BKG68_02230"/>
<feature type="domain" description="ER-bound oxygenase mpaB/mpaB'/Rubber oxygenase catalytic" evidence="1">
    <location>
        <begin position="148"/>
        <end position="385"/>
    </location>
</feature>
<dbReference type="PANTHER" id="PTHR37539:SF1">
    <property type="entry name" value="ER-BOUND OXYGENASE MPAB_MPAB'_RUBBER OXYGENASE CATALYTIC DOMAIN-CONTAINING PROTEIN"/>
    <property type="match status" value="1"/>
</dbReference>
<proteinExistence type="predicted"/>
<dbReference type="InterPro" id="IPR037473">
    <property type="entry name" value="Lcp-like"/>
</dbReference>
<gene>
    <name evidence="2" type="ORF">BST43_02770</name>
</gene>
<dbReference type="InterPro" id="IPR018713">
    <property type="entry name" value="MPAB/Lcp_cat_dom"/>
</dbReference>
<reference evidence="2 3" key="1">
    <citation type="submission" date="2016-12" db="EMBL/GenBank/DDBJ databases">
        <title>The new phylogeny of genus Mycobacterium.</title>
        <authorList>
            <person name="Tortoli E."/>
            <person name="Trovato A."/>
            <person name="Cirillo D.M."/>
        </authorList>
    </citation>
    <scope>NUCLEOTIDE SEQUENCE [LARGE SCALE GENOMIC DNA]</scope>
    <source>
        <strain evidence="2 3">CCUG 66554</strain>
    </source>
</reference>
<accession>A0A1X0JDB5</accession>
<dbReference type="OrthoDB" id="7614910at2"/>
<evidence type="ECO:0000313" key="2">
    <source>
        <dbReference type="EMBL" id="ORB60475.1"/>
    </source>
</evidence>